<accession>S8F4W6</accession>
<dbReference type="PANTHER" id="PTHR46791:SF8">
    <property type="match status" value="1"/>
</dbReference>
<name>S8F4W6_FOMSC</name>
<dbReference type="InterPro" id="IPR058913">
    <property type="entry name" value="Integrase_dom_put"/>
</dbReference>
<evidence type="ECO:0000313" key="3">
    <source>
        <dbReference type="Proteomes" id="UP000015241"/>
    </source>
</evidence>
<dbReference type="PANTHER" id="PTHR46791">
    <property type="entry name" value="EXPRESSED PROTEIN"/>
    <property type="match status" value="1"/>
</dbReference>
<evidence type="ECO:0000313" key="2">
    <source>
        <dbReference type="EMBL" id="EPS93999.1"/>
    </source>
</evidence>
<dbReference type="OrthoDB" id="3353107at2759"/>
<dbReference type="Proteomes" id="UP000015241">
    <property type="component" value="Unassembled WGS sequence"/>
</dbReference>
<organism evidence="2 3">
    <name type="scientific">Fomitopsis schrenkii</name>
    <name type="common">Brown rot fungus</name>
    <dbReference type="NCBI Taxonomy" id="2126942"/>
    <lineage>
        <taxon>Eukaryota</taxon>
        <taxon>Fungi</taxon>
        <taxon>Dikarya</taxon>
        <taxon>Basidiomycota</taxon>
        <taxon>Agaricomycotina</taxon>
        <taxon>Agaricomycetes</taxon>
        <taxon>Polyporales</taxon>
        <taxon>Fomitopsis</taxon>
    </lineage>
</organism>
<evidence type="ECO:0000259" key="1">
    <source>
        <dbReference type="Pfam" id="PF24764"/>
    </source>
</evidence>
<sequence>MEDTRGPNRGSYIWGRSVHNIRIERLWVDFTSGLGSKWKAFFQELEMSYGLDADNPSHIWLLHHLFLTILNQEIHMWQGAWNCHRISLPEGRRSSPAKLRDMSMLQHGIRGFQVVHDQLSPADITEYGVDWDAIGNGDNHYLRHHNVHNTNDAFSNNPFLTHQPEQYSVVDVHEPNCPLTAEQIVYLDQRVSTIPFAYEVDTYRTIWVTAFAICTNELSW</sequence>
<dbReference type="HOGENOM" id="CLU_111205_0_0_1"/>
<dbReference type="STRING" id="743788.S8F4W6"/>
<reference evidence="2 3" key="1">
    <citation type="journal article" date="2012" name="Science">
        <title>The Paleozoic origin of enzymatic lignin decomposition reconstructed from 31 fungal genomes.</title>
        <authorList>
            <person name="Floudas D."/>
            <person name="Binder M."/>
            <person name="Riley R."/>
            <person name="Barry K."/>
            <person name="Blanchette R.A."/>
            <person name="Henrissat B."/>
            <person name="Martinez A.T."/>
            <person name="Otillar R."/>
            <person name="Spatafora J.W."/>
            <person name="Yadav J.S."/>
            <person name="Aerts A."/>
            <person name="Benoit I."/>
            <person name="Boyd A."/>
            <person name="Carlson A."/>
            <person name="Copeland A."/>
            <person name="Coutinho P.M."/>
            <person name="de Vries R.P."/>
            <person name="Ferreira P."/>
            <person name="Findley K."/>
            <person name="Foster B."/>
            <person name="Gaskell J."/>
            <person name="Glotzer D."/>
            <person name="Gorecki P."/>
            <person name="Heitman J."/>
            <person name="Hesse C."/>
            <person name="Hori C."/>
            <person name="Igarashi K."/>
            <person name="Jurgens J.A."/>
            <person name="Kallen N."/>
            <person name="Kersten P."/>
            <person name="Kohler A."/>
            <person name="Kuees U."/>
            <person name="Kumar T.K.A."/>
            <person name="Kuo A."/>
            <person name="LaButti K."/>
            <person name="Larrondo L.F."/>
            <person name="Lindquist E."/>
            <person name="Ling A."/>
            <person name="Lombard V."/>
            <person name="Lucas S."/>
            <person name="Lundell T."/>
            <person name="Martin R."/>
            <person name="McLaughlin D.J."/>
            <person name="Morgenstern I."/>
            <person name="Morin E."/>
            <person name="Murat C."/>
            <person name="Nagy L.G."/>
            <person name="Nolan M."/>
            <person name="Ohm R.A."/>
            <person name="Patyshakuliyeva A."/>
            <person name="Rokas A."/>
            <person name="Ruiz-Duenas F.J."/>
            <person name="Sabat G."/>
            <person name="Salamov A."/>
            <person name="Samejima M."/>
            <person name="Schmutz J."/>
            <person name="Slot J.C."/>
            <person name="St John F."/>
            <person name="Stenlid J."/>
            <person name="Sun H."/>
            <person name="Sun S."/>
            <person name="Syed K."/>
            <person name="Tsang A."/>
            <person name="Wiebenga A."/>
            <person name="Young D."/>
            <person name="Pisabarro A."/>
            <person name="Eastwood D.C."/>
            <person name="Martin F."/>
            <person name="Cullen D."/>
            <person name="Grigoriev I.V."/>
            <person name="Hibbett D.S."/>
        </authorList>
    </citation>
    <scope>NUCLEOTIDE SEQUENCE</scope>
    <source>
        <strain evidence="3">FP-58527</strain>
    </source>
</reference>
<dbReference type="AlphaFoldDB" id="S8F4W6"/>
<dbReference type="EMBL" id="KE504248">
    <property type="protein sequence ID" value="EPS93999.1"/>
    <property type="molecule type" value="Genomic_DNA"/>
</dbReference>
<proteinExistence type="predicted"/>
<keyword evidence="3" id="KW-1185">Reference proteome</keyword>
<dbReference type="eggNOG" id="ENOG502QSMG">
    <property type="taxonomic scope" value="Eukaryota"/>
</dbReference>
<feature type="domain" description="Integrase core" evidence="1">
    <location>
        <begin position="1"/>
        <end position="107"/>
    </location>
</feature>
<dbReference type="InParanoid" id="S8F4W6"/>
<dbReference type="Pfam" id="PF24764">
    <property type="entry name" value="rva_4"/>
    <property type="match status" value="1"/>
</dbReference>
<protein>
    <recommendedName>
        <fullName evidence="1">Integrase core domain-containing protein</fullName>
    </recommendedName>
</protein>
<gene>
    <name evidence="2" type="ORF">FOMPIDRAFT_1135071</name>
</gene>